<feature type="compositionally biased region" description="Low complexity" evidence="1">
    <location>
        <begin position="223"/>
        <end position="247"/>
    </location>
</feature>
<feature type="region of interest" description="Disordered" evidence="1">
    <location>
        <begin position="208"/>
        <end position="248"/>
    </location>
</feature>
<organism evidence="2">
    <name type="scientific">Oppiella nova</name>
    <dbReference type="NCBI Taxonomy" id="334625"/>
    <lineage>
        <taxon>Eukaryota</taxon>
        <taxon>Metazoa</taxon>
        <taxon>Ecdysozoa</taxon>
        <taxon>Arthropoda</taxon>
        <taxon>Chelicerata</taxon>
        <taxon>Arachnida</taxon>
        <taxon>Acari</taxon>
        <taxon>Acariformes</taxon>
        <taxon>Sarcoptiformes</taxon>
        <taxon>Oribatida</taxon>
        <taxon>Brachypylina</taxon>
        <taxon>Oppioidea</taxon>
        <taxon>Oppiidae</taxon>
        <taxon>Oppiella</taxon>
    </lineage>
</organism>
<evidence type="ECO:0000313" key="3">
    <source>
        <dbReference type="Proteomes" id="UP000728032"/>
    </source>
</evidence>
<proteinExistence type="predicted"/>
<feature type="region of interest" description="Disordered" evidence="1">
    <location>
        <begin position="24"/>
        <end position="56"/>
    </location>
</feature>
<protein>
    <submittedName>
        <fullName evidence="2">Uncharacterized protein</fullName>
    </submittedName>
</protein>
<accession>A0A7R9LQ07</accession>
<dbReference type="AlphaFoldDB" id="A0A7R9LQ07"/>
<sequence length="267" mass="28997">MLDSMTNIESIGQRPKIWSLAQTATSHSPPYNERKVGALTPTDWAPTLPPGPDAPIAPLSLSDYQRDCPQGSRFTTTNLRKCGQTWPEDHYITNLSTARSAAIQLFSSDPIGPHNYFNSQPKTGISGPIPGNGGHHPHLQLPTPVPHLVHTNADPFNNPYNGIRPVIDSQLSHNSMTDINENRLSNGSISKSNTFLCKVFPEYISSGPDALSLNDNNSERGGSTLSIEDSSLSSSSSPNLDSQNLNSRHINGSNSLGFSVFRPMLKR</sequence>
<reference evidence="2" key="1">
    <citation type="submission" date="2020-11" db="EMBL/GenBank/DDBJ databases">
        <authorList>
            <person name="Tran Van P."/>
        </authorList>
    </citation>
    <scope>NUCLEOTIDE SEQUENCE</scope>
</reference>
<evidence type="ECO:0000256" key="1">
    <source>
        <dbReference type="SAM" id="MobiDB-lite"/>
    </source>
</evidence>
<dbReference type="EMBL" id="OC916722">
    <property type="protein sequence ID" value="CAD7645060.1"/>
    <property type="molecule type" value="Genomic_DNA"/>
</dbReference>
<name>A0A7R9LQ07_9ACAR</name>
<dbReference type="EMBL" id="CAJPVJ010001897">
    <property type="protein sequence ID" value="CAG2165466.1"/>
    <property type="molecule type" value="Genomic_DNA"/>
</dbReference>
<gene>
    <name evidence="2" type="ORF">ONB1V03_LOCUS5008</name>
</gene>
<dbReference type="Proteomes" id="UP000728032">
    <property type="component" value="Unassembled WGS sequence"/>
</dbReference>
<keyword evidence="3" id="KW-1185">Reference proteome</keyword>
<evidence type="ECO:0000313" key="2">
    <source>
        <dbReference type="EMBL" id="CAD7645060.1"/>
    </source>
</evidence>
<dbReference type="OrthoDB" id="10358067at2759"/>